<evidence type="ECO:0000313" key="1">
    <source>
        <dbReference type="EMBL" id="KAK3363165.1"/>
    </source>
</evidence>
<accession>A0AAJ0MJV3</accession>
<dbReference type="SUPFAM" id="SSF52540">
    <property type="entry name" value="P-loop containing nucleoside triphosphate hydrolases"/>
    <property type="match status" value="1"/>
</dbReference>
<protein>
    <submittedName>
        <fullName evidence="1">Uncharacterized protein</fullName>
    </submittedName>
</protein>
<comment type="caution">
    <text evidence="1">The sequence shown here is derived from an EMBL/GenBank/DDBJ whole genome shotgun (WGS) entry which is preliminary data.</text>
</comment>
<evidence type="ECO:0000313" key="2">
    <source>
        <dbReference type="Proteomes" id="UP001275084"/>
    </source>
</evidence>
<dbReference type="Proteomes" id="UP001275084">
    <property type="component" value="Unassembled WGS sequence"/>
</dbReference>
<keyword evidence="2" id="KW-1185">Reference proteome</keyword>
<sequence>MGISDWFYYSLSYLGLYRPKPAKLVFVGLDNAGKSSLLQNRPPWCNHVGAGHLGSTSGARN</sequence>
<reference evidence="1" key="2">
    <citation type="submission" date="2023-06" db="EMBL/GenBank/DDBJ databases">
        <authorList>
            <consortium name="Lawrence Berkeley National Laboratory"/>
            <person name="Haridas S."/>
            <person name="Hensen N."/>
            <person name="Bonometti L."/>
            <person name="Westerberg I."/>
            <person name="Brannstrom I.O."/>
            <person name="Guillou S."/>
            <person name="Cros-Aarteil S."/>
            <person name="Calhoun S."/>
            <person name="Kuo A."/>
            <person name="Mondo S."/>
            <person name="Pangilinan J."/>
            <person name="Riley R."/>
            <person name="Labutti K."/>
            <person name="Andreopoulos B."/>
            <person name="Lipzen A."/>
            <person name="Chen C."/>
            <person name="Yanf M."/>
            <person name="Daum C."/>
            <person name="Ng V."/>
            <person name="Clum A."/>
            <person name="Steindorff A."/>
            <person name="Ohm R."/>
            <person name="Martin F."/>
            <person name="Silar P."/>
            <person name="Natvig D."/>
            <person name="Lalanne C."/>
            <person name="Gautier V."/>
            <person name="Ament-Velasquez S.L."/>
            <person name="Kruys A."/>
            <person name="Hutchinson M.I."/>
            <person name="Powell A.J."/>
            <person name="Barry K."/>
            <person name="Miller A.N."/>
            <person name="Grigoriev I.V."/>
            <person name="Debuchy R."/>
            <person name="Gladieux P."/>
            <person name="Thoren M.H."/>
            <person name="Johannesson H."/>
        </authorList>
    </citation>
    <scope>NUCLEOTIDE SEQUENCE</scope>
    <source>
        <strain evidence="1">CBS 955.72</strain>
    </source>
</reference>
<name>A0AAJ0MJV3_9PEZI</name>
<dbReference type="Gene3D" id="3.40.50.300">
    <property type="entry name" value="P-loop containing nucleotide triphosphate hydrolases"/>
    <property type="match status" value="1"/>
</dbReference>
<dbReference type="InterPro" id="IPR027417">
    <property type="entry name" value="P-loop_NTPase"/>
</dbReference>
<organism evidence="1 2">
    <name type="scientific">Lasiosphaeria hispida</name>
    <dbReference type="NCBI Taxonomy" id="260671"/>
    <lineage>
        <taxon>Eukaryota</taxon>
        <taxon>Fungi</taxon>
        <taxon>Dikarya</taxon>
        <taxon>Ascomycota</taxon>
        <taxon>Pezizomycotina</taxon>
        <taxon>Sordariomycetes</taxon>
        <taxon>Sordariomycetidae</taxon>
        <taxon>Sordariales</taxon>
        <taxon>Lasiosphaeriaceae</taxon>
        <taxon>Lasiosphaeria</taxon>
    </lineage>
</organism>
<reference evidence="1" key="1">
    <citation type="journal article" date="2023" name="Mol. Phylogenet. Evol.">
        <title>Genome-scale phylogeny and comparative genomics of the fungal order Sordariales.</title>
        <authorList>
            <person name="Hensen N."/>
            <person name="Bonometti L."/>
            <person name="Westerberg I."/>
            <person name="Brannstrom I.O."/>
            <person name="Guillou S."/>
            <person name="Cros-Aarteil S."/>
            <person name="Calhoun S."/>
            <person name="Haridas S."/>
            <person name="Kuo A."/>
            <person name="Mondo S."/>
            <person name="Pangilinan J."/>
            <person name="Riley R."/>
            <person name="LaButti K."/>
            <person name="Andreopoulos B."/>
            <person name="Lipzen A."/>
            <person name="Chen C."/>
            <person name="Yan M."/>
            <person name="Daum C."/>
            <person name="Ng V."/>
            <person name="Clum A."/>
            <person name="Steindorff A."/>
            <person name="Ohm R.A."/>
            <person name="Martin F."/>
            <person name="Silar P."/>
            <person name="Natvig D.O."/>
            <person name="Lalanne C."/>
            <person name="Gautier V."/>
            <person name="Ament-Velasquez S.L."/>
            <person name="Kruys A."/>
            <person name="Hutchinson M.I."/>
            <person name="Powell A.J."/>
            <person name="Barry K."/>
            <person name="Miller A.N."/>
            <person name="Grigoriev I.V."/>
            <person name="Debuchy R."/>
            <person name="Gladieux P."/>
            <person name="Hiltunen Thoren M."/>
            <person name="Johannesson H."/>
        </authorList>
    </citation>
    <scope>NUCLEOTIDE SEQUENCE</scope>
    <source>
        <strain evidence="1">CBS 955.72</strain>
    </source>
</reference>
<dbReference type="EMBL" id="JAUIQD010000001">
    <property type="protein sequence ID" value="KAK3363165.1"/>
    <property type="molecule type" value="Genomic_DNA"/>
</dbReference>
<gene>
    <name evidence="1" type="ORF">B0T25DRAFT_575790</name>
</gene>
<dbReference type="AlphaFoldDB" id="A0AAJ0MJV3"/>
<proteinExistence type="predicted"/>